<dbReference type="Pfam" id="PF05050">
    <property type="entry name" value="Methyltransf_21"/>
    <property type="match status" value="1"/>
</dbReference>
<evidence type="ECO:0000256" key="7">
    <source>
        <dbReference type="SAM" id="MobiDB-lite"/>
    </source>
</evidence>
<dbReference type="OrthoDB" id="432357at2759"/>
<dbReference type="Pfam" id="PF04117">
    <property type="entry name" value="Mpv17_PMP22"/>
    <property type="match status" value="1"/>
</dbReference>
<feature type="region of interest" description="Disordered" evidence="7">
    <location>
        <begin position="1493"/>
        <end position="1551"/>
    </location>
</feature>
<evidence type="ECO:0000256" key="2">
    <source>
        <dbReference type="ARBA" id="ARBA00006824"/>
    </source>
</evidence>
<dbReference type="InterPro" id="IPR006342">
    <property type="entry name" value="FkbM_mtfrase"/>
</dbReference>
<evidence type="ECO:0000256" key="1">
    <source>
        <dbReference type="ARBA" id="ARBA00004141"/>
    </source>
</evidence>
<gene>
    <name evidence="10" type="primary">GIP</name>
    <name evidence="10" type="ORF">AK812_SmicGene39252</name>
</gene>
<keyword evidence="5" id="KW-0472">Membrane</keyword>
<protein>
    <submittedName>
        <fullName evidence="10">Copia protein</fullName>
    </submittedName>
</protein>
<comment type="subcellular location">
    <subcellularLocation>
        <location evidence="1">Membrane</location>
        <topology evidence="1">Multi-pass membrane protein</topology>
    </subcellularLocation>
</comment>
<keyword evidence="3" id="KW-0812">Transmembrane</keyword>
<dbReference type="Gene3D" id="3.40.50.300">
    <property type="entry name" value="P-loop containing nucleotide triphosphate hydrolases"/>
    <property type="match status" value="1"/>
</dbReference>
<dbReference type="InterPro" id="IPR027417">
    <property type="entry name" value="P-loop_NTPase"/>
</dbReference>
<dbReference type="SUPFAM" id="SSF53335">
    <property type="entry name" value="S-adenosyl-L-methionine-dependent methyltransferases"/>
    <property type="match status" value="1"/>
</dbReference>
<dbReference type="Pfam" id="PF07727">
    <property type="entry name" value="RVT_2"/>
    <property type="match status" value="1"/>
</dbReference>
<dbReference type="GO" id="GO:0016020">
    <property type="term" value="C:membrane"/>
    <property type="evidence" value="ECO:0007669"/>
    <property type="project" value="UniProtKB-SubCell"/>
</dbReference>
<dbReference type="EMBL" id="LSRX01001387">
    <property type="protein sequence ID" value="OLP80352.1"/>
    <property type="molecule type" value="Genomic_DNA"/>
</dbReference>
<proteinExistence type="inferred from homology"/>
<feature type="coiled-coil region" evidence="6">
    <location>
        <begin position="463"/>
        <end position="515"/>
    </location>
</feature>
<keyword evidence="6" id="KW-0175">Coiled coil</keyword>
<feature type="compositionally biased region" description="Basic and acidic residues" evidence="7">
    <location>
        <begin position="1539"/>
        <end position="1549"/>
    </location>
</feature>
<feature type="domain" description="Reverse transcriptase Ty1/copia-type" evidence="9">
    <location>
        <begin position="101"/>
        <end position="322"/>
    </location>
</feature>
<evidence type="ECO:0000259" key="8">
    <source>
        <dbReference type="Pfam" id="PF05050"/>
    </source>
</evidence>
<dbReference type="NCBIfam" id="TIGR01444">
    <property type="entry name" value="fkbM_fam"/>
    <property type="match status" value="1"/>
</dbReference>
<evidence type="ECO:0000256" key="5">
    <source>
        <dbReference type="ARBA" id="ARBA00023136"/>
    </source>
</evidence>
<reference evidence="10 11" key="1">
    <citation type="submission" date="2016-02" db="EMBL/GenBank/DDBJ databases">
        <title>Genome analysis of coral dinoflagellate symbionts highlights evolutionary adaptations to a symbiotic lifestyle.</title>
        <authorList>
            <person name="Aranda M."/>
            <person name="Li Y."/>
            <person name="Liew Y.J."/>
            <person name="Baumgarten S."/>
            <person name="Simakov O."/>
            <person name="Wilson M."/>
            <person name="Piel J."/>
            <person name="Ashoor H."/>
            <person name="Bougouffa S."/>
            <person name="Bajic V.B."/>
            <person name="Ryu T."/>
            <person name="Ravasi T."/>
            <person name="Bayer T."/>
            <person name="Micklem G."/>
            <person name="Kim H."/>
            <person name="Bhak J."/>
            <person name="Lajeunesse T.C."/>
            <person name="Voolstra C.R."/>
        </authorList>
    </citation>
    <scope>NUCLEOTIDE SEQUENCE [LARGE SCALE GENOMIC DNA]</scope>
    <source>
        <strain evidence="10 11">CCMP2467</strain>
    </source>
</reference>
<evidence type="ECO:0000313" key="11">
    <source>
        <dbReference type="Proteomes" id="UP000186817"/>
    </source>
</evidence>
<name>A0A1Q9CBQ1_SYMMI</name>
<keyword evidence="4" id="KW-1133">Transmembrane helix</keyword>
<feature type="domain" description="Methyltransferase FkbM" evidence="8">
    <location>
        <begin position="965"/>
        <end position="1169"/>
    </location>
</feature>
<accession>A0A1Q9CBQ1</accession>
<evidence type="ECO:0000256" key="6">
    <source>
        <dbReference type="SAM" id="Coils"/>
    </source>
</evidence>
<dbReference type="Proteomes" id="UP000186817">
    <property type="component" value="Unassembled WGS sequence"/>
</dbReference>
<dbReference type="InterPro" id="IPR007248">
    <property type="entry name" value="Mpv17_PMP22"/>
</dbReference>
<evidence type="ECO:0000256" key="4">
    <source>
        <dbReference type="ARBA" id="ARBA00022989"/>
    </source>
</evidence>
<comment type="similarity">
    <text evidence="2">Belongs to the peroxisomal membrane protein PXMP2/4 family.</text>
</comment>
<dbReference type="PANTHER" id="PTHR11266:SF21">
    <property type="entry name" value="ACT DOMAIN-CONTAINING PROTEIN"/>
    <property type="match status" value="1"/>
</dbReference>
<sequence length="2484" mass="275929">MRWCQRVPETAWFSQESAFWSSQSAAVEVAIDMPTTRQGWDKANQCLQSYFVGALKRRAVEVSEKHLSPEEYQLFQNAKQVEVNNFVASNAFESLPEHLAPSRDQAVNMRWLLTWKVKEDGSRKPKARAVLLGYQDPAYAHRATTAPVMSRQSRQLVLQAAANNSWRVHKGDVTGAFLQGRNYPDQLFCIPCPEICAAMQIPPGSITKLRKACYGLVDAPLEWYRTVSEYFQELGLVRLWSDACVWAWRVAGKLRGIICGHVDDFLFAGSETDQAWQAILQKIKERFKWGDWEQDDFIQCGVRIQQTDQGFLLSQARYVEDIPEIAVHGSRRKGGNQPTTAWEKTKLRALLGAVELGCYAWVDAANENRRDGGQVEKISPISWQSHKIDRTCRSPGAAETQAAVNGEDPDQAVTKVLSIKGAEKKSNIELLSLKDPQMRSARKRRTEGFFDGRLSGVAEASEVTTLKKRLASAEVELAEKDEELSGLQEAVAHGSQQVTAKAAELQALMDQHKLQGSKVAKLQKDSDLLHRHMAIDQWRHQVEALVEQEQEDAVKIRERREHQRQIEVFQESAFVSFLGFSNVSVKSPVHKDLMSQWVRWLNYVCQRHPLAFGVAVSTGKAVTADVVAQKVLEGKEKLDRQRILVFSCFGFFYCGLAQHAIYCVAYPRLVSALALRQPAQAIFQIAVDQVLHIPFFYFPVFYTASGCVQSLTGAASFCPKAIFLQWHSNVWADVQRCTSFWLPAHCMTFTVVPLHWRIPWIAGAGLAWLTFLSAFRGGEALSDVQMQHNLPHEIVALQSHIARMEEKCHFHAGEVQRRKDVLKALVMEERLCVAAARLGHETADELKRGQMEEQRALEARLHEEMSRRTSLPAQAKTYEQVEAHARHDQEQLAALTACVRSFLPFLRKLGLRRRQRHAVYLQKSLHTEFWGGSGQDQGMRKVLGALASLGRSMLQSGVKQLAVLDVGAASYEGPDRCHAAEMAVLLGCSASFQIHAFEPLPRELERTRRSTEQRLRRDLSLGRRAARRCISWQQRAVSNASGEARLRGSANQASLSRHIPAITGSADYASQEFESVMTQRLDDFAREVGLAPSLLLKIDTEGHDLEVLQGARSLLEAGDVAAIVFEVAGQMNPDFFRLHKEQKRVDHRVSLAEPTLESMVRWLGALGYELSVFDLEGLDFPTDRRRIAVDALLQSSAVRENRKAPNIVAADDSSVAKLKARAARQKVREAARAMKDHGPHISKTAVDDAVDSFLQKMRQQGELAPPIVRMSASAHLVADQAVTLELTHAGQLCVRGKSGLVPMADFLRQHGFMKKHHEGQGQHLPKHAAHSAVDAAHDVSPSVTQSELQITLGWRGFVTKVMASGCGLSIDSMLIDEMLGKICTVDMGEVAMIPVAMSSKLKTASQYVLPRPCLVLPPPMEAAQCAEGLAGQIRSLIEAELAERVAQLDRRERALAEREELLKQREQAVAAAEAPTPARSLFQVQAEAPRAGGRVIPEAWKDRVEQKATPSTASKPLGEGMRQPRHSAPCVRPSESVAEPEKSASKEPAEISAVSAGTANELKDLFEQKAQQAQTPEQKRSWKAVQNRLDLPNAEGTGLFRAHEAPFRRGVKTVGLGQPRERRSLQELLKCALGVPLHAMKPGTLGAIVAAVAAALYGGVLFPQIPSPADPDVSKLSKRFTDVIGESLNLRISCKGQMVRDRDTFFWSLFTDKFGSNPNTPYMWNALPAFGFLLPSPMWNLRRDDAVVLIARRPPDVEYFSFTTFALWIPRRGLQFSSLGDSVNNLNIRETPEGLFAHVVTANQRTFDLVQAALVSSGLPSSAINLAVVPSDIGGLFDDWTHFETVLRLFRFANQSDGDAYLHSHHPVYYLKALHGEVAPLPTPVYKGRHHPRSVREGGLQAEFDVYNQKMLEQVGQAMSRKLAAVRPTRFEPLMIQGLQCLQEGTECLGDCPDAAYFGPNILEDSDVIDMLELSGNELHLVSVVNHRLLNASIYGSVAVLKSARPSLSKTHMSIRATSLGVTSFDFPKDPFVTWAFTRTSAICEQLGEAVAGCSVVEDDHVERAGYLTYCERVYLNPITGTGPDWQDLISAVIYRLKLDELPKSEPPLSSDLPSLLPPAVPVTVFNGTAAGLRFLHVVKTGGESLELHLAKQPAPSLNYGACRAAAAKAQLWPETTARTGPLCLALSRAVTLALCAANCECCARDVLEQTPKSKSQAPLLKGTLLRSPRSHVLSLFSHCHMAHHNTWKRIWDDLPQYAAEGLLRVTEAACDSHCTHFKPDPIEDLRSQLEHVNNSSKEALGVQVIPFLRNMQTHALTCRTSQGSLGQHFRDLHSEEALPSIEGALETLRSFDWVGLTDLYEQSICLLHFQSNGSLPRSCDCSDGPVAPRLALPKFTHGQKALSAEELPPDLLARIDAETERDQKLFAEALRLLLGRLRRVEELTGASLLRCVPWRQLFRRTRYIPDLWASDSHLAGFKLNHRE</sequence>
<dbReference type="InterPro" id="IPR029063">
    <property type="entry name" value="SAM-dependent_MTases_sf"/>
</dbReference>
<evidence type="ECO:0000313" key="10">
    <source>
        <dbReference type="EMBL" id="OLP80352.1"/>
    </source>
</evidence>
<organism evidence="10 11">
    <name type="scientific">Symbiodinium microadriaticum</name>
    <name type="common">Dinoflagellate</name>
    <name type="synonym">Zooxanthella microadriatica</name>
    <dbReference type="NCBI Taxonomy" id="2951"/>
    <lineage>
        <taxon>Eukaryota</taxon>
        <taxon>Sar</taxon>
        <taxon>Alveolata</taxon>
        <taxon>Dinophyceae</taxon>
        <taxon>Suessiales</taxon>
        <taxon>Symbiodiniaceae</taxon>
        <taxon>Symbiodinium</taxon>
    </lineage>
</organism>
<dbReference type="GO" id="GO:0005737">
    <property type="term" value="C:cytoplasm"/>
    <property type="evidence" value="ECO:0007669"/>
    <property type="project" value="TreeGrafter"/>
</dbReference>
<comment type="caution">
    <text evidence="10">The sequence shown here is derived from an EMBL/GenBank/DDBJ whole genome shotgun (WGS) entry which is preliminary data.</text>
</comment>
<keyword evidence="11" id="KW-1185">Reference proteome</keyword>
<evidence type="ECO:0000259" key="9">
    <source>
        <dbReference type="Pfam" id="PF07727"/>
    </source>
</evidence>
<dbReference type="InterPro" id="IPR013103">
    <property type="entry name" value="RVT_2"/>
</dbReference>
<evidence type="ECO:0000256" key="3">
    <source>
        <dbReference type="ARBA" id="ARBA00022692"/>
    </source>
</evidence>
<dbReference type="PANTHER" id="PTHR11266">
    <property type="entry name" value="PEROXISOMAL MEMBRANE PROTEIN 2, PXMP2 MPV17"/>
    <property type="match status" value="1"/>
</dbReference>
<dbReference type="Gene3D" id="3.40.50.150">
    <property type="entry name" value="Vaccinia Virus protein VP39"/>
    <property type="match status" value="1"/>
</dbReference>